<reference evidence="2" key="1">
    <citation type="journal article" date="2020" name="Nucleic Acids Res.">
        <title>Gene fragmentation and RNA editing without borders: eccentric mitochondrial genomes of diplonemids.</title>
        <authorList>
            <person name="Kaur B."/>
            <person name="Zahonova K."/>
            <person name="Valach M."/>
            <person name="Faktorova D."/>
            <person name="Prokopchuk G."/>
            <person name="Burger G."/>
            <person name="Lukes J."/>
        </authorList>
    </citation>
    <scope>NUCLEOTIDE SEQUENCE</scope>
</reference>
<protein>
    <submittedName>
        <fullName evidence="2">NADH dehydrogenase subunit 4L</fullName>
    </submittedName>
</protein>
<dbReference type="EMBL" id="MN109026">
    <property type="protein sequence ID" value="QHQ98645.1"/>
    <property type="molecule type" value="mRNA"/>
</dbReference>
<keyword evidence="1" id="KW-0472">Membrane</keyword>
<keyword evidence="2" id="KW-0496">Mitochondrion</keyword>
<geneLocation type="mitochondrion" evidence="2"/>
<evidence type="ECO:0000256" key="1">
    <source>
        <dbReference type="SAM" id="Phobius"/>
    </source>
</evidence>
<feature type="transmembrane region" description="Helical" evidence="1">
    <location>
        <begin position="24"/>
        <end position="41"/>
    </location>
</feature>
<dbReference type="AlphaFoldDB" id="A0A6G5ZUZ8"/>
<proteinExistence type="evidence at transcript level"/>
<name>A0A6G5ZUZ8_9EUGL</name>
<feature type="transmembrane region" description="Helical" evidence="1">
    <location>
        <begin position="53"/>
        <end position="79"/>
    </location>
</feature>
<keyword evidence="1" id="KW-0812">Transmembrane</keyword>
<evidence type="ECO:0000313" key="2">
    <source>
        <dbReference type="EMBL" id="QHQ98645.1"/>
    </source>
</evidence>
<accession>A0A6G5ZUZ8</accession>
<organism evidence="2">
    <name type="scientific">Lacrimia lanifica</name>
    <dbReference type="NCBI Taxonomy" id="2016125"/>
    <lineage>
        <taxon>Eukaryota</taxon>
        <taxon>Discoba</taxon>
        <taxon>Euglenozoa</taxon>
        <taxon>Diplonemea</taxon>
        <taxon>Diplonemidae</taxon>
        <taxon>Lacrimia</taxon>
    </lineage>
</organism>
<keyword evidence="1" id="KW-1133">Transmembrane helix</keyword>
<sequence length="80" mass="8780">MLSLVVVVCIMGSATSYYLPTYLLVGEYVVYAVGVSYYILTYSMSTSWLSFSIVVLLAYGVVELLVVVVCIMGSATSYFF</sequence>